<dbReference type="InParanoid" id="A0A1S3C1Q4"/>
<evidence type="ECO:0000313" key="2">
    <source>
        <dbReference type="RefSeq" id="XP_008455252.2"/>
    </source>
</evidence>
<dbReference type="Gramene" id="MELO3C018681.2.1">
    <property type="protein sequence ID" value="MELO3C018681.2.1"/>
    <property type="gene ID" value="MELO3C018681.2"/>
</dbReference>
<keyword evidence="1" id="KW-1185">Reference proteome</keyword>
<dbReference type="eggNOG" id="KOG0017">
    <property type="taxonomic scope" value="Eukaryota"/>
</dbReference>
<dbReference type="GeneID" id="103495460"/>
<dbReference type="AlphaFoldDB" id="A0A1S3C1Q4"/>
<dbReference type="Pfam" id="PF14299">
    <property type="entry name" value="PP2"/>
    <property type="match status" value="1"/>
</dbReference>
<accession>A0A1S3C1Q4</accession>
<evidence type="ECO:0000313" key="1">
    <source>
        <dbReference type="Proteomes" id="UP001652600"/>
    </source>
</evidence>
<dbReference type="PANTHER" id="PTHR48478:SF1">
    <property type="entry name" value="LECTIN-LIKE"/>
    <property type="match status" value="1"/>
</dbReference>
<reference evidence="1" key="1">
    <citation type="submission" date="2025-05" db="UniProtKB">
        <authorList>
            <consortium name="RefSeq"/>
        </authorList>
    </citation>
    <scope>NUCLEOTIDE SEQUENCE [LARGE SCALE GENOMIC DNA]</scope>
</reference>
<dbReference type="GO" id="GO:0030246">
    <property type="term" value="F:carbohydrate binding"/>
    <property type="evidence" value="ECO:0007669"/>
    <property type="project" value="InterPro"/>
</dbReference>
<proteinExistence type="predicted"/>
<dbReference type="InterPro" id="IPR025886">
    <property type="entry name" value="PP2-like"/>
</dbReference>
<gene>
    <name evidence="2" type="primary">LOC103495460</name>
</gene>
<protein>
    <submittedName>
        <fullName evidence="2">Lectin-like</fullName>
    </submittedName>
</protein>
<organism evidence="1 2">
    <name type="scientific">Cucumis melo</name>
    <name type="common">Muskmelon</name>
    <dbReference type="NCBI Taxonomy" id="3656"/>
    <lineage>
        <taxon>Eukaryota</taxon>
        <taxon>Viridiplantae</taxon>
        <taxon>Streptophyta</taxon>
        <taxon>Embryophyta</taxon>
        <taxon>Tracheophyta</taxon>
        <taxon>Spermatophyta</taxon>
        <taxon>Magnoliopsida</taxon>
        <taxon>eudicotyledons</taxon>
        <taxon>Gunneridae</taxon>
        <taxon>Pentapetalae</taxon>
        <taxon>rosids</taxon>
        <taxon>fabids</taxon>
        <taxon>Cucurbitales</taxon>
        <taxon>Cucurbitaceae</taxon>
        <taxon>Benincaseae</taxon>
        <taxon>Cucumis</taxon>
    </lineage>
</organism>
<reference evidence="2" key="2">
    <citation type="submission" date="2025-08" db="UniProtKB">
        <authorList>
            <consortium name="RefSeq"/>
        </authorList>
    </citation>
    <scope>IDENTIFICATION</scope>
    <source>
        <tissue evidence="2">Stem</tissue>
    </source>
</reference>
<name>A0A1S3C1Q4_CUCME</name>
<dbReference type="Proteomes" id="UP001652600">
    <property type="component" value="Chromosome 1"/>
</dbReference>
<dbReference type="RefSeq" id="XP_008455252.2">
    <property type="nucleotide sequence ID" value="XM_008457030.3"/>
</dbReference>
<dbReference type="InterPro" id="IPR052147">
    <property type="entry name" value="PP2-like/Lectin"/>
</dbReference>
<dbReference type="KEGG" id="cmo:103495460"/>
<sequence>MCDKGSVAKEKLGAEVKYGHCLEVICKDADVQLHWPSFDELYAQVSHGIILHDGCKKYKLDKNTNCNWWLVGPKCLSIAWIDDTRYWRWITINESGETWFVAELLQVSWFDMRAKISATALSSRVVYDAIFIIMLADRASGWEVPVSIELKRPNGCKIESKVSLQGVKRGEWVEIVVGDFIVDNCSCESGGEIEVSMYQHGGHWKRGLHCKGVEFRPRGSCVA</sequence>
<dbReference type="PANTHER" id="PTHR48478">
    <property type="entry name" value="LECTIN-LIKE"/>
    <property type="match status" value="1"/>
</dbReference>